<keyword evidence="5" id="KW-1133">Transmembrane helix</keyword>
<comment type="caution">
    <text evidence="7">The sequence shown here is derived from an EMBL/GenBank/DDBJ whole genome shotgun (WGS) entry which is preliminary data.</text>
</comment>
<dbReference type="GO" id="GO:0061630">
    <property type="term" value="F:ubiquitin protein ligase activity"/>
    <property type="evidence" value="ECO:0007669"/>
    <property type="project" value="TreeGrafter"/>
</dbReference>
<protein>
    <submittedName>
        <fullName evidence="7">E3 ubiquitin-protein ligase RHA1B</fullName>
    </submittedName>
</protein>
<keyword evidence="1" id="KW-0479">Metal-binding</keyword>
<dbReference type="SUPFAM" id="SSF57850">
    <property type="entry name" value="RING/U-box"/>
    <property type="match status" value="1"/>
</dbReference>
<keyword evidence="3" id="KW-0862">Zinc</keyword>
<gene>
    <name evidence="7" type="ORF">O6P43_021965</name>
</gene>
<dbReference type="GO" id="GO:0016567">
    <property type="term" value="P:protein ubiquitination"/>
    <property type="evidence" value="ECO:0007669"/>
    <property type="project" value="TreeGrafter"/>
</dbReference>
<dbReference type="GO" id="GO:0008270">
    <property type="term" value="F:zinc ion binding"/>
    <property type="evidence" value="ECO:0007669"/>
    <property type="project" value="UniProtKB-KW"/>
</dbReference>
<dbReference type="PROSITE" id="PS50089">
    <property type="entry name" value="ZF_RING_2"/>
    <property type="match status" value="1"/>
</dbReference>
<evidence type="ECO:0000259" key="6">
    <source>
        <dbReference type="PROSITE" id="PS50089"/>
    </source>
</evidence>
<feature type="transmembrane region" description="Helical" evidence="5">
    <location>
        <begin position="17"/>
        <end position="36"/>
    </location>
</feature>
<evidence type="ECO:0000256" key="1">
    <source>
        <dbReference type="ARBA" id="ARBA00022723"/>
    </source>
</evidence>
<evidence type="ECO:0000313" key="7">
    <source>
        <dbReference type="EMBL" id="KAJ7955361.1"/>
    </source>
</evidence>
<dbReference type="Pfam" id="PF13639">
    <property type="entry name" value="zf-RING_2"/>
    <property type="match status" value="1"/>
</dbReference>
<dbReference type="InterPro" id="IPR001841">
    <property type="entry name" value="Znf_RING"/>
</dbReference>
<dbReference type="KEGG" id="qsa:O6P43_021965"/>
<keyword evidence="5" id="KW-0812">Transmembrane</keyword>
<sequence length="177" mass="20286">MGFCIEDPISGLTISHIIYEAALIIAVLRWVLCWAFRLFGDRTQTEAEDSDSSPSSSSSWVLSSEMIRESSLILTKFGDIVERLPETWDTCCVCLNHLRMDDQVRELRNCCHVFHKECIDRWLDHDVDNHNPTCPLCRAPLLNFYTPSDQSSYSVPVPQPSWAVERLLYLFGEDLVS</sequence>
<dbReference type="PANTHER" id="PTHR45969:SF11">
    <property type="entry name" value="RING_U-BOX SUPERFAMILY PROTEIN"/>
    <property type="match status" value="1"/>
</dbReference>
<dbReference type="InterPro" id="IPR013083">
    <property type="entry name" value="Znf_RING/FYVE/PHD"/>
</dbReference>
<proteinExistence type="predicted"/>
<accession>A0AAD7PH14</accession>
<evidence type="ECO:0000256" key="3">
    <source>
        <dbReference type="ARBA" id="ARBA00022833"/>
    </source>
</evidence>
<evidence type="ECO:0000256" key="2">
    <source>
        <dbReference type="ARBA" id="ARBA00022771"/>
    </source>
</evidence>
<keyword evidence="5" id="KW-0472">Membrane</keyword>
<evidence type="ECO:0000313" key="8">
    <source>
        <dbReference type="Proteomes" id="UP001163823"/>
    </source>
</evidence>
<dbReference type="AlphaFoldDB" id="A0AAD7PH14"/>
<evidence type="ECO:0000256" key="4">
    <source>
        <dbReference type="PROSITE-ProRule" id="PRU00175"/>
    </source>
</evidence>
<dbReference type="SMART" id="SM00184">
    <property type="entry name" value="RING"/>
    <property type="match status" value="1"/>
</dbReference>
<name>A0AAD7PH14_QUISA</name>
<evidence type="ECO:0000256" key="5">
    <source>
        <dbReference type="SAM" id="Phobius"/>
    </source>
</evidence>
<reference evidence="7" key="1">
    <citation type="journal article" date="2023" name="Science">
        <title>Elucidation of the pathway for biosynthesis of saponin adjuvants from the soapbark tree.</title>
        <authorList>
            <person name="Reed J."/>
            <person name="Orme A."/>
            <person name="El-Demerdash A."/>
            <person name="Owen C."/>
            <person name="Martin L.B.B."/>
            <person name="Misra R.C."/>
            <person name="Kikuchi S."/>
            <person name="Rejzek M."/>
            <person name="Martin A.C."/>
            <person name="Harkess A."/>
            <person name="Leebens-Mack J."/>
            <person name="Louveau T."/>
            <person name="Stephenson M.J."/>
            <person name="Osbourn A."/>
        </authorList>
    </citation>
    <scope>NUCLEOTIDE SEQUENCE</scope>
    <source>
        <strain evidence="7">S10</strain>
    </source>
</reference>
<organism evidence="7 8">
    <name type="scientific">Quillaja saponaria</name>
    <name type="common">Soap bark tree</name>
    <dbReference type="NCBI Taxonomy" id="32244"/>
    <lineage>
        <taxon>Eukaryota</taxon>
        <taxon>Viridiplantae</taxon>
        <taxon>Streptophyta</taxon>
        <taxon>Embryophyta</taxon>
        <taxon>Tracheophyta</taxon>
        <taxon>Spermatophyta</taxon>
        <taxon>Magnoliopsida</taxon>
        <taxon>eudicotyledons</taxon>
        <taxon>Gunneridae</taxon>
        <taxon>Pentapetalae</taxon>
        <taxon>rosids</taxon>
        <taxon>fabids</taxon>
        <taxon>Fabales</taxon>
        <taxon>Quillajaceae</taxon>
        <taxon>Quillaja</taxon>
    </lineage>
</organism>
<dbReference type="Gene3D" id="3.30.40.10">
    <property type="entry name" value="Zinc/RING finger domain, C3HC4 (zinc finger)"/>
    <property type="match status" value="1"/>
</dbReference>
<keyword evidence="2 4" id="KW-0863">Zinc-finger</keyword>
<dbReference type="EMBL" id="JARAOO010000009">
    <property type="protein sequence ID" value="KAJ7955361.1"/>
    <property type="molecule type" value="Genomic_DNA"/>
</dbReference>
<keyword evidence="8" id="KW-1185">Reference proteome</keyword>
<dbReference type="Proteomes" id="UP001163823">
    <property type="component" value="Chromosome 9"/>
</dbReference>
<feature type="domain" description="RING-type" evidence="6">
    <location>
        <begin position="91"/>
        <end position="138"/>
    </location>
</feature>
<dbReference type="PANTHER" id="PTHR45969">
    <property type="entry name" value="RING ZINC FINGER PROTEIN-RELATED"/>
    <property type="match status" value="1"/>
</dbReference>